<evidence type="ECO:0000313" key="3">
    <source>
        <dbReference type="Proteomes" id="UP000460435"/>
    </source>
</evidence>
<dbReference type="InterPro" id="IPR024997">
    <property type="entry name" value="DUF3892"/>
</dbReference>
<dbReference type="Pfam" id="PF13031">
    <property type="entry name" value="DUF3892"/>
    <property type="match status" value="1"/>
</dbReference>
<name>A0A7K3MAT0_9ACTN</name>
<organism evidence="2 3">
    <name type="scientific">Phytoactinopolyspora mesophila</name>
    <dbReference type="NCBI Taxonomy" id="2650750"/>
    <lineage>
        <taxon>Bacteria</taxon>
        <taxon>Bacillati</taxon>
        <taxon>Actinomycetota</taxon>
        <taxon>Actinomycetes</taxon>
        <taxon>Jiangellales</taxon>
        <taxon>Jiangellaceae</taxon>
        <taxon>Phytoactinopolyspora</taxon>
    </lineage>
</organism>
<dbReference type="Proteomes" id="UP000460435">
    <property type="component" value="Unassembled WGS sequence"/>
</dbReference>
<dbReference type="AlphaFoldDB" id="A0A7K3MAT0"/>
<sequence length="84" mass="9150">MATARRVTKTGKADDGTISSLCNPGEDWSPRSKAAAVRDIKNGDYSYWVMVGGQRVDVHVVRGEHLSTSPDGYGRNNLLELPDC</sequence>
<keyword evidence="3" id="KW-1185">Reference proteome</keyword>
<dbReference type="EMBL" id="WLZY01000011">
    <property type="protein sequence ID" value="NDL60409.1"/>
    <property type="molecule type" value="Genomic_DNA"/>
</dbReference>
<accession>A0A7K3MAT0</accession>
<dbReference type="RefSeq" id="WP_162453108.1">
    <property type="nucleotide sequence ID" value="NZ_WLZY01000011.1"/>
</dbReference>
<gene>
    <name evidence="2" type="ORF">F7O44_25360</name>
</gene>
<feature type="region of interest" description="Disordered" evidence="1">
    <location>
        <begin position="1"/>
        <end position="24"/>
    </location>
</feature>
<protein>
    <submittedName>
        <fullName evidence="2">DUF3892 domain-containing protein</fullName>
    </submittedName>
</protein>
<evidence type="ECO:0000313" key="2">
    <source>
        <dbReference type="EMBL" id="NDL60409.1"/>
    </source>
</evidence>
<evidence type="ECO:0000256" key="1">
    <source>
        <dbReference type="SAM" id="MobiDB-lite"/>
    </source>
</evidence>
<comment type="caution">
    <text evidence="2">The sequence shown here is derived from an EMBL/GenBank/DDBJ whole genome shotgun (WGS) entry which is preliminary data.</text>
</comment>
<reference evidence="2 3" key="1">
    <citation type="submission" date="2019-11" db="EMBL/GenBank/DDBJ databases">
        <authorList>
            <person name="Li X.-J."/>
            <person name="Feng X.-M."/>
        </authorList>
    </citation>
    <scope>NUCLEOTIDE SEQUENCE [LARGE SCALE GENOMIC DNA]</scope>
    <source>
        <strain evidence="2 3">XMNu-373</strain>
    </source>
</reference>
<proteinExistence type="predicted"/>